<reference evidence="2 3" key="1">
    <citation type="journal article" date="2017" name="PLoS Biol.">
        <title>The sea cucumber genome provides insights into morphological evolution and visceral regeneration.</title>
        <authorList>
            <person name="Zhang X."/>
            <person name="Sun L."/>
            <person name="Yuan J."/>
            <person name="Sun Y."/>
            <person name="Gao Y."/>
            <person name="Zhang L."/>
            <person name="Li S."/>
            <person name="Dai H."/>
            <person name="Hamel J.F."/>
            <person name="Liu C."/>
            <person name="Yu Y."/>
            <person name="Liu S."/>
            <person name="Lin W."/>
            <person name="Guo K."/>
            <person name="Jin S."/>
            <person name="Xu P."/>
            <person name="Storey K.B."/>
            <person name="Huan P."/>
            <person name="Zhang T."/>
            <person name="Zhou Y."/>
            <person name="Zhang J."/>
            <person name="Lin C."/>
            <person name="Li X."/>
            <person name="Xing L."/>
            <person name="Huo D."/>
            <person name="Sun M."/>
            <person name="Wang L."/>
            <person name="Mercier A."/>
            <person name="Li F."/>
            <person name="Yang H."/>
            <person name="Xiang J."/>
        </authorList>
    </citation>
    <scope>NUCLEOTIDE SEQUENCE [LARGE SCALE GENOMIC DNA]</scope>
    <source>
        <strain evidence="2">Shaxun</strain>
        <tissue evidence="2">Muscle</tissue>
    </source>
</reference>
<dbReference type="STRING" id="307972.A0A2G8L5E8"/>
<dbReference type="GO" id="GO:0004497">
    <property type="term" value="F:monooxygenase activity"/>
    <property type="evidence" value="ECO:0007669"/>
    <property type="project" value="UniProtKB-KW"/>
</dbReference>
<dbReference type="InterPro" id="IPR029058">
    <property type="entry name" value="AB_hydrolase_fold"/>
</dbReference>
<gene>
    <name evidence="2" type="ORF">BSL78_07642</name>
</gene>
<dbReference type="Proteomes" id="UP000230750">
    <property type="component" value="Unassembled WGS sequence"/>
</dbReference>
<dbReference type="AlphaFoldDB" id="A0A2G8L5E8"/>
<dbReference type="PANTHER" id="PTHR43329">
    <property type="entry name" value="EPOXIDE HYDROLASE"/>
    <property type="match status" value="1"/>
</dbReference>
<name>A0A2G8L5E8_STIJA</name>
<dbReference type="SUPFAM" id="SSF53474">
    <property type="entry name" value="alpha/beta-Hydrolases"/>
    <property type="match status" value="1"/>
</dbReference>
<evidence type="ECO:0000313" key="3">
    <source>
        <dbReference type="Proteomes" id="UP000230750"/>
    </source>
</evidence>
<keyword evidence="3" id="KW-1185">Reference proteome</keyword>
<sequence>MSSSLPIITADQWWSTHKRVKILDGEMSYYDSDPTQEKSSRTAVFLHGNPTSSYLWRHIIPRVEGFARCLAPDLIGMGRSSKIPDLMYTYDDQYKYLSKWFESLNLKNKITIICQDWGSGLGLNWLYQNQDKVEALVYFEAIIGVHKSLDDFPVLARSAFQGLRSDAGEEMVLKNNMFVEQLLPMGVARKLDPIEMEAYREPYKKEGESRRPTLTWPREIPFRDTGPKNVVDIVDTYAKWLSQSKDLPKLFVDSEPGFFSAELRKINKDWPNQKSMTVKGIHFLQEDAPVEIGDAVKELMASISN</sequence>
<feature type="domain" description="AB hydrolase-1" evidence="1">
    <location>
        <begin position="44"/>
        <end position="289"/>
    </location>
</feature>
<dbReference type="NCBIfam" id="NF002938">
    <property type="entry name" value="PRK03592.1"/>
    <property type="match status" value="1"/>
</dbReference>
<dbReference type="OrthoDB" id="408373at2759"/>
<protein>
    <submittedName>
        <fullName evidence="2">Putative renilla-luciferin 2-monooxygenase</fullName>
    </submittedName>
</protein>
<proteinExistence type="predicted"/>
<dbReference type="EMBL" id="MRZV01000214">
    <property type="protein sequence ID" value="PIK55482.1"/>
    <property type="molecule type" value="Genomic_DNA"/>
</dbReference>
<accession>A0A2G8L5E8</accession>
<evidence type="ECO:0000313" key="2">
    <source>
        <dbReference type="EMBL" id="PIK55482.1"/>
    </source>
</evidence>
<dbReference type="InterPro" id="IPR000073">
    <property type="entry name" value="AB_hydrolase_1"/>
</dbReference>
<organism evidence="2 3">
    <name type="scientific">Stichopus japonicus</name>
    <name type="common">Sea cucumber</name>
    <dbReference type="NCBI Taxonomy" id="307972"/>
    <lineage>
        <taxon>Eukaryota</taxon>
        <taxon>Metazoa</taxon>
        <taxon>Echinodermata</taxon>
        <taxon>Eleutherozoa</taxon>
        <taxon>Echinozoa</taxon>
        <taxon>Holothuroidea</taxon>
        <taxon>Aspidochirotacea</taxon>
        <taxon>Aspidochirotida</taxon>
        <taxon>Stichopodidae</taxon>
        <taxon>Apostichopus</taxon>
    </lineage>
</organism>
<dbReference type="Pfam" id="PF00561">
    <property type="entry name" value="Abhydrolase_1"/>
    <property type="match status" value="1"/>
</dbReference>
<keyword evidence="2" id="KW-0560">Oxidoreductase</keyword>
<comment type="caution">
    <text evidence="2">The sequence shown here is derived from an EMBL/GenBank/DDBJ whole genome shotgun (WGS) entry which is preliminary data.</text>
</comment>
<keyword evidence="2" id="KW-0503">Monooxygenase</keyword>
<dbReference type="Gene3D" id="3.40.50.1820">
    <property type="entry name" value="alpha/beta hydrolase"/>
    <property type="match status" value="1"/>
</dbReference>
<evidence type="ECO:0000259" key="1">
    <source>
        <dbReference type="Pfam" id="PF00561"/>
    </source>
</evidence>
<dbReference type="GO" id="GO:0004301">
    <property type="term" value="F:epoxide hydrolase activity"/>
    <property type="evidence" value="ECO:0007669"/>
    <property type="project" value="UniProtKB-ARBA"/>
</dbReference>